<evidence type="ECO:0000313" key="2">
    <source>
        <dbReference type="Proteomes" id="UP000198661"/>
    </source>
</evidence>
<dbReference type="Proteomes" id="UP000198661">
    <property type="component" value="Unassembled WGS sequence"/>
</dbReference>
<dbReference type="AlphaFoldDB" id="A0A1I2RLJ1"/>
<reference evidence="1 2" key="1">
    <citation type="submission" date="2016-10" db="EMBL/GenBank/DDBJ databases">
        <authorList>
            <person name="de Groot N.N."/>
        </authorList>
    </citation>
    <scope>NUCLEOTIDE SEQUENCE [LARGE SCALE GENOMIC DNA]</scope>
    <source>
        <strain evidence="1 2">DSM 44945</strain>
    </source>
</reference>
<keyword evidence="2" id="KW-1185">Reference proteome</keyword>
<organism evidence="1 2">
    <name type="scientific">Planifilum fulgidum</name>
    <dbReference type="NCBI Taxonomy" id="201973"/>
    <lineage>
        <taxon>Bacteria</taxon>
        <taxon>Bacillati</taxon>
        <taxon>Bacillota</taxon>
        <taxon>Bacilli</taxon>
        <taxon>Bacillales</taxon>
        <taxon>Thermoactinomycetaceae</taxon>
        <taxon>Planifilum</taxon>
    </lineage>
</organism>
<name>A0A1I2RLJ1_9BACL</name>
<protein>
    <submittedName>
        <fullName evidence="1">Uncharacterized protein</fullName>
    </submittedName>
</protein>
<sequence>MGGLKEIFQELFLRQVEVSWQISGKKEREYPAWGTERTPR</sequence>
<accession>A0A1I2RLJ1</accession>
<evidence type="ECO:0000313" key="1">
    <source>
        <dbReference type="EMBL" id="SFG41534.1"/>
    </source>
</evidence>
<proteinExistence type="predicted"/>
<dbReference type="EMBL" id="FOOK01000032">
    <property type="protein sequence ID" value="SFG41534.1"/>
    <property type="molecule type" value="Genomic_DNA"/>
</dbReference>
<dbReference type="STRING" id="201973.SAMN04488025_1325"/>
<gene>
    <name evidence="1" type="ORF">SAMN04488025_1325</name>
</gene>